<reference evidence="8 9" key="3">
    <citation type="journal article" date="2011" name="J. Bacteriol.">
        <title>Genome sequences of Mycoplasma alligatoris A21JP2T and Mycoplasma crocodyli MP145T.</title>
        <authorList>
            <person name="Brown D.R."/>
            <person name="Farmerie W.G."/>
            <person name="May M."/>
            <person name="Benders G.A."/>
            <person name="Durkin A.S."/>
            <person name="Hlavinka K."/>
            <person name="Hostetler J."/>
            <person name="Jackson J."/>
            <person name="Johnson J."/>
            <person name="Miller R.H."/>
            <person name="Paralanov V."/>
            <person name="Radune D."/>
            <person name="Szczypinski B."/>
            <person name="Glass J.I."/>
        </authorList>
    </citation>
    <scope>NUCLEOTIDE SEQUENCE [LARGE SCALE GENOMIC DNA]</scope>
    <source>
        <strain evidence="9">ATCC 51981 / MP145</strain>
    </source>
</reference>
<accession>D5E546</accession>
<comment type="subcellular location">
    <subcellularLocation>
        <location evidence="1">Membrane</location>
        <topology evidence="1">Single-pass membrane protein</topology>
    </subcellularLocation>
</comment>
<protein>
    <recommendedName>
        <fullName evidence="10">LemA family protein</fullName>
    </recommendedName>
</protein>
<dbReference type="GO" id="GO:0016020">
    <property type="term" value="C:membrane"/>
    <property type="evidence" value="ECO:0007669"/>
    <property type="project" value="UniProtKB-SubCell"/>
</dbReference>
<comment type="similarity">
    <text evidence="2">Belongs to the LemA family.</text>
</comment>
<evidence type="ECO:0000313" key="9">
    <source>
        <dbReference type="Proteomes" id="UP000001845"/>
    </source>
</evidence>
<evidence type="ECO:0000256" key="7">
    <source>
        <dbReference type="SAM" id="Phobius"/>
    </source>
</evidence>
<keyword evidence="5 7" id="KW-0472">Membrane</keyword>
<reference evidence="9" key="1">
    <citation type="submission" date="2010-03" db="EMBL/GenBank/DDBJ databases">
        <title>The complete genome of Mycoplasma crocodyli MP145.</title>
        <authorList>
            <person name="Glass J.I."/>
            <person name="Durkin A.S."/>
            <person name="Hostetler J."/>
            <person name="Jackson J."/>
            <person name="Johnson J."/>
            <person name="May M.A."/>
            <person name="Paralanov V."/>
            <person name="Radune D."/>
            <person name="Szczypinski B."/>
            <person name="Brown D.R."/>
        </authorList>
    </citation>
    <scope>NUCLEOTIDE SEQUENCE [LARGE SCALE GENOMIC DNA]</scope>
    <source>
        <strain evidence="9">ATCC 51981 / MP145</strain>
    </source>
</reference>
<organism evidence="8 9">
    <name type="scientific">Mycoplasma crocodyli (strain ATCC 51981 / MP145)</name>
    <dbReference type="NCBI Taxonomy" id="512564"/>
    <lineage>
        <taxon>Bacteria</taxon>
        <taxon>Bacillati</taxon>
        <taxon>Mycoplasmatota</taxon>
        <taxon>Mollicutes</taxon>
        <taxon>Mycoplasmataceae</taxon>
        <taxon>Mycoplasma</taxon>
    </lineage>
</organism>
<dbReference type="PANTHER" id="PTHR34478:SF1">
    <property type="entry name" value="PROTEIN LEMA"/>
    <property type="match status" value="1"/>
</dbReference>
<reference key="2">
    <citation type="submission" date="2010-03" db="EMBL/GenBank/DDBJ databases">
        <authorList>
            <person name="Ma Z."/>
            <person name="Wang X."/>
            <person name="Liu H."/>
        </authorList>
    </citation>
    <scope>NUCLEOTIDE SEQUENCE</scope>
    <source>
        <strain>MP145</strain>
    </source>
</reference>
<evidence type="ECO:0000256" key="6">
    <source>
        <dbReference type="SAM" id="MobiDB-lite"/>
    </source>
</evidence>
<evidence type="ECO:0000256" key="3">
    <source>
        <dbReference type="ARBA" id="ARBA00022692"/>
    </source>
</evidence>
<dbReference type="RefSeq" id="WP_013054224.1">
    <property type="nucleotide sequence ID" value="NC_014014.1"/>
</dbReference>
<dbReference type="PANTHER" id="PTHR34478">
    <property type="entry name" value="PROTEIN LEMA"/>
    <property type="match status" value="1"/>
</dbReference>
<dbReference type="Proteomes" id="UP000001845">
    <property type="component" value="Chromosome"/>
</dbReference>
<proteinExistence type="inferred from homology"/>
<evidence type="ECO:0000256" key="2">
    <source>
        <dbReference type="ARBA" id="ARBA00008854"/>
    </source>
</evidence>
<dbReference type="SUPFAM" id="SSF140478">
    <property type="entry name" value="LemA-like"/>
    <property type="match status" value="1"/>
</dbReference>
<feature type="region of interest" description="Disordered" evidence="6">
    <location>
        <begin position="1"/>
        <end position="23"/>
    </location>
</feature>
<evidence type="ECO:0000256" key="4">
    <source>
        <dbReference type="ARBA" id="ARBA00022989"/>
    </source>
</evidence>
<dbReference type="EMBL" id="CP001991">
    <property type="protein sequence ID" value="ADE19447.1"/>
    <property type="molecule type" value="Genomic_DNA"/>
</dbReference>
<evidence type="ECO:0000313" key="8">
    <source>
        <dbReference type="EMBL" id="ADE19447.1"/>
    </source>
</evidence>
<feature type="transmembrane region" description="Helical" evidence="7">
    <location>
        <begin position="35"/>
        <end position="54"/>
    </location>
</feature>
<keyword evidence="4 7" id="KW-1133">Transmembrane helix</keyword>
<evidence type="ECO:0000256" key="1">
    <source>
        <dbReference type="ARBA" id="ARBA00004167"/>
    </source>
</evidence>
<name>D5E546_MYCCM</name>
<keyword evidence="9" id="KW-1185">Reference proteome</keyword>
<evidence type="ECO:0000256" key="5">
    <source>
        <dbReference type="ARBA" id="ARBA00023136"/>
    </source>
</evidence>
<dbReference type="AlphaFoldDB" id="D5E546"/>
<dbReference type="KEGG" id="mcd:MCRO_0237"/>
<dbReference type="Gene3D" id="1.20.1440.20">
    <property type="entry name" value="LemA-like domain"/>
    <property type="match status" value="1"/>
</dbReference>
<dbReference type="InterPro" id="IPR023353">
    <property type="entry name" value="LemA-like_dom_sf"/>
</dbReference>
<dbReference type="InterPro" id="IPR007156">
    <property type="entry name" value="MamQ_LemA"/>
</dbReference>
<dbReference type="eggNOG" id="COG1704">
    <property type="taxonomic scope" value="Bacteria"/>
</dbReference>
<dbReference type="HOGENOM" id="CLU_056714_3_0_14"/>
<dbReference type="OrthoDB" id="384498at2"/>
<evidence type="ECO:0008006" key="10">
    <source>
        <dbReference type="Google" id="ProtNLM"/>
    </source>
</evidence>
<dbReference type="Pfam" id="PF04011">
    <property type="entry name" value="LemA"/>
    <property type="match status" value="1"/>
</dbReference>
<keyword evidence="3 7" id="KW-0812">Transmembrane</keyword>
<sequence>MGNLYDNSKKSNPEGFNPNADNTPIQAKSATGSKIIWYISFIFIIPIFIHIGIFQRLRRLQNQINLAAGTIDVQLTNRSATLTKLFDQVKAYIKHEKDVLEDVTKMRSIAARIDESPEVRNELQALNTSVLGRLIAVSENYPELKANDLFKNSMEESIYIEREIAAARRLYNGYVNEFNSAITVWPSSIVADSMHLTTAPLFIASELERKDVKF</sequence>
<gene>
    <name evidence="8" type="primary">lemA_2</name>
    <name evidence="8" type="ordered locus">MCRO_0237</name>
</gene>